<dbReference type="PANTHER" id="PTHR44103:SF1">
    <property type="entry name" value="PROPROTEIN CONVERTASE P"/>
    <property type="match status" value="1"/>
</dbReference>
<evidence type="ECO:0000313" key="3">
    <source>
        <dbReference type="EMBL" id="AMY07512.1"/>
    </source>
</evidence>
<proteinExistence type="predicted"/>
<dbReference type="Pfam" id="PF13517">
    <property type="entry name" value="FG-GAP_3"/>
    <property type="match status" value="2"/>
</dbReference>
<evidence type="ECO:0000259" key="2">
    <source>
        <dbReference type="Pfam" id="PF22301"/>
    </source>
</evidence>
<evidence type="ECO:0000313" key="4">
    <source>
        <dbReference type="Proteomes" id="UP000076079"/>
    </source>
</evidence>
<keyword evidence="4" id="KW-1185">Reference proteome</keyword>
<keyword evidence="1" id="KW-0732">Signal</keyword>
<sequence>MAAVTKVRVLEGVQSVETPDDASMTSHRIHALLAATMAVGLCGSTTARSAVPSFIAHTIATGLSRGYQVVVSDLNRDGKPDVIALESGSSQLQWYENPGWTPHVLVAGIRAAINASAYDVDSDGIPEIALAHEFANDYASSRGIVSILTHGADPTAPWTAREIDRLPTSHRLRFVDIDGTAKRVLVNAPLIGSRAMAPDYRDHVPLVMYRPGEWKREAIDEGEEGVVHGIVAIAWNSDRRESLLSAGFLGLHARRFDNARWTRTKLADGDPAPWPKGGSSEIVVGHVGSEPFLASIEPWHGNQVAVYRQRAGAWTRHVVDESMVDGHTISVGDFDGDGQDEIVAGERGGRRSVYIYRLTNAAEDQWTRQVLDDGGMAAAGCAVSDLDGDTRLDIVCVGTATANLKWYENAVDVKPTKTP</sequence>
<dbReference type="KEGG" id="abac:LuPra_00685"/>
<accession>A0A143PG01</accession>
<dbReference type="SUPFAM" id="SSF69318">
    <property type="entry name" value="Integrin alpha N-terminal domain"/>
    <property type="match status" value="1"/>
</dbReference>
<dbReference type="InterPro" id="IPR054583">
    <property type="entry name" value="Beta-prop_AUDH"/>
</dbReference>
<name>A0A143PG01_LUTPR</name>
<organism evidence="3 4">
    <name type="scientific">Luteitalea pratensis</name>
    <dbReference type="NCBI Taxonomy" id="1855912"/>
    <lineage>
        <taxon>Bacteria</taxon>
        <taxon>Pseudomonadati</taxon>
        <taxon>Acidobacteriota</taxon>
        <taxon>Vicinamibacteria</taxon>
        <taxon>Vicinamibacterales</taxon>
        <taxon>Vicinamibacteraceae</taxon>
        <taxon>Luteitalea</taxon>
    </lineage>
</organism>
<dbReference type="PANTHER" id="PTHR44103">
    <property type="entry name" value="PROPROTEIN CONVERTASE P"/>
    <property type="match status" value="1"/>
</dbReference>
<dbReference type="Pfam" id="PF22301">
    <property type="entry name" value="AUDH_beta_propeller"/>
    <property type="match status" value="1"/>
</dbReference>
<protein>
    <submittedName>
        <fullName evidence="3">FG-GAP repeat</fullName>
    </submittedName>
</protein>
<reference evidence="3 4" key="1">
    <citation type="journal article" date="2016" name="Genome Announc.">
        <title>First Complete Genome Sequence of a Subdivision 6 Acidobacterium Strain.</title>
        <authorList>
            <person name="Huang S."/>
            <person name="Vieira S."/>
            <person name="Bunk B."/>
            <person name="Riedel T."/>
            <person name="Sproer C."/>
            <person name="Overmann J."/>
        </authorList>
    </citation>
    <scope>NUCLEOTIDE SEQUENCE [LARGE SCALE GENOMIC DNA]</scope>
    <source>
        <strain evidence="4">DSM 100886 HEG_-6_39</strain>
    </source>
</reference>
<dbReference type="EMBL" id="CP015136">
    <property type="protein sequence ID" value="AMY07512.1"/>
    <property type="molecule type" value="Genomic_DNA"/>
</dbReference>
<dbReference type="InterPro" id="IPR013517">
    <property type="entry name" value="FG-GAP"/>
</dbReference>
<dbReference type="AlphaFoldDB" id="A0A143PG01"/>
<dbReference type="InterPro" id="IPR028994">
    <property type="entry name" value="Integrin_alpha_N"/>
</dbReference>
<evidence type="ECO:0000256" key="1">
    <source>
        <dbReference type="ARBA" id="ARBA00022729"/>
    </source>
</evidence>
<gene>
    <name evidence="3" type="ORF">LuPra_00685</name>
</gene>
<dbReference type="Gene3D" id="2.130.10.130">
    <property type="entry name" value="Integrin alpha, N-terminal"/>
    <property type="match status" value="1"/>
</dbReference>
<feature type="domain" description="Aldos-2-ulose dehydratase beta-propeller" evidence="2">
    <location>
        <begin position="147"/>
        <end position="309"/>
    </location>
</feature>
<dbReference type="Proteomes" id="UP000076079">
    <property type="component" value="Chromosome"/>
</dbReference>
<dbReference type="STRING" id="1855912.LuPra_00685"/>
<reference evidence="4" key="2">
    <citation type="submission" date="2016-04" db="EMBL/GenBank/DDBJ databases">
        <title>First Complete Genome Sequence of a Subdivision 6 Acidobacterium.</title>
        <authorList>
            <person name="Huang S."/>
            <person name="Vieira S."/>
            <person name="Bunk B."/>
            <person name="Riedel T."/>
            <person name="Sproeer C."/>
            <person name="Overmann J."/>
        </authorList>
    </citation>
    <scope>NUCLEOTIDE SEQUENCE [LARGE SCALE GENOMIC DNA]</scope>
    <source>
        <strain evidence="4">DSM 100886 HEG_-6_39</strain>
    </source>
</reference>